<evidence type="ECO:0000313" key="1">
    <source>
        <dbReference type="EMBL" id="BBM86453.1"/>
    </source>
</evidence>
<dbReference type="EMBL" id="AP019860">
    <property type="protein sequence ID" value="BBM86453.1"/>
    <property type="molecule type" value="Genomic_DNA"/>
</dbReference>
<dbReference type="GO" id="GO:0015159">
    <property type="term" value="F:polysaccharide transmembrane transporter activity"/>
    <property type="evidence" value="ECO:0007669"/>
    <property type="project" value="InterPro"/>
</dbReference>
<dbReference type="InterPro" id="IPR049712">
    <property type="entry name" value="Poly_export"/>
</dbReference>
<dbReference type="PANTHER" id="PTHR33619:SF3">
    <property type="entry name" value="POLYSACCHARIDE EXPORT PROTEIN GFCE-RELATED"/>
    <property type="match status" value="1"/>
</dbReference>
<dbReference type="AlphaFoldDB" id="A0A5S9IQW8"/>
<protein>
    <recommendedName>
        <fullName evidence="3">Soluble ligand binding domain-containing protein</fullName>
    </recommendedName>
</protein>
<accession>A0A5S9IQW8</accession>
<evidence type="ECO:0000313" key="2">
    <source>
        <dbReference type="Proteomes" id="UP000326354"/>
    </source>
</evidence>
<dbReference type="PROSITE" id="PS51257">
    <property type="entry name" value="PROKAR_LIPOPROTEIN"/>
    <property type="match status" value="1"/>
</dbReference>
<evidence type="ECO:0008006" key="3">
    <source>
        <dbReference type="Google" id="ProtNLM"/>
    </source>
</evidence>
<reference evidence="1 2" key="1">
    <citation type="submission" date="2019-08" db="EMBL/GenBank/DDBJ databases">
        <title>Complete genome sequence of Candidatus Uab amorphum.</title>
        <authorList>
            <person name="Shiratori T."/>
            <person name="Suzuki S."/>
            <person name="Kakizawa Y."/>
            <person name="Ishida K."/>
        </authorList>
    </citation>
    <scope>NUCLEOTIDE SEQUENCE [LARGE SCALE GENOMIC DNA]</scope>
    <source>
        <strain evidence="1 2">SRT547</strain>
    </source>
</reference>
<dbReference type="PANTHER" id="PTHR33619">
    <property type="entry name" value="POLYSACCHARIDE EXPORT PROTEIN GFCE-RELATED"/>
    <property type="match status" value="1"/>
</dbReference>
<dbReference type="KEGG" id="uam:UABAM_04839"/>
<name>A0A5S9IQW8_UABAM</name>
<organism evidence="1 2">
    <name type="scientific">Uabimicrobium amorphum</name>
    <dbReference type="NCBI Taxonomy" id="2596890"/>
    <lineage>
        <taxon>Bacteria</taxon>
        <taxon>Pseudomonadati</taxon>
        <taxon>Planctomycetota</taxon>
        <taxon>Candidatus Uabimicrobiia</taxon>
        <taxon>Candidatus Uabimicrobiales</taxon>
        <taxon>Candidatus Uabimicrobiaceae</taxon>
        <taxon>Candidatus Uabimicrobium</taxon>
    </lineage>
</organism>
<proteinExistence type="predicted"/>
<gene>
    <name evidence="1" type="ORF">UABAM_04839</name>
</gene>
<dbReference type="Gene3D" id="3.10.560.10">
    <property type="entry name" value="Outer membrane lipoprotein wza domain like"/>
    <property type="match status" value="1"/>
</dbReference>
<dbReference type="Proteomes" id="UP000326354">
    <property type="component" value="Chromosome"/>
</dbReference>
<keyword evidence="2" id="KW-1185">Reference proteome</keyword>
<dbReference type="OrthoDB" id="9808421at2"/>
<sequence length="282" mass="31552">MMKSGIFIVCLLLCACNMTDLNVRSAGEAGTELIYLVPGDRIALNTGEVGYVNGDGYFVGIRDLRFFAVGKRIREVVKLLYYNHGVDFNQYKVVNFGRRSIDVRGSIQSPGVYNYPPGEDWNIMNLIMKVDGFASLGQREYLLIRKAWGYPGKFLFIRGMSLPVEEGIGGDNLLLYADDRVIFPGVSQPVYVFGAVKAEAGGVCFSFDGQTKPPTLKDAVTQAAGFSKVSNTKNIQIYRLLHNERRSIISLDYEVSKDFELQPWDVVYVQPEIPKEVLSEDE</sequence>
<dbReference type="RefSeq" id="WP_151970509.1">
    <property type="nucleotide sequence ID" value="NZ_AP019860.1"/>
</dbReference>